<dbReference type="Proteomes" id="UP000298030">
    <property type="component" value="Unassembled WGS sequence"/>
</dbReference>
<dbReference type="STRING" id="71717.A0A4Y7R8X6"/>
<proteinExistence type="predicted"/>
<dbReference type="EMBL" id="QPFP01000622">
    <property type="protein sequence ID" value="TEB05090.1"/>
    <property type="molecule type" value="Genomic_DNA"/>
</dbReference>
<accession>A0A4Y7R8X6</accession>
<reference evidence="1 2" key="1">
    <citation type="journal article" date="2019" name="Nat. Ecol. Evol.">
        <title>Megaphylogeny resolves global patterns of mushroom evolution.</title>
        <authorList>
            <person name="Varga T."/>
            <person name="Krizsan K."/>
            <person name="Foldi C."/>
            <person name="Dima B."/>
            <person name="Sanchez-Garcia M."/>
            <person name="Sanchez-Ramirez S."/>
            <person name="Szollosi G.J."/>
            <person name="Szarkandi J.G."/>
            <person name="Papp V."/>
            <person name="Albert L."/>
            <person name="Andreopoulos W."/>
            <person name="Angelini C."/>
            <person name="Antonin V."/>
            <person name="Barry K.W."/>
            <person name="Bougher N.L."/>
            <person name="Buchanan P."/>
            <person name="Buyck B."/>
            <person name="Bense V."/>
            <person name="Catcheside P."/>
            <person name="Chovatia M."/>
            <person name="Cooper J."/>
            <person name="Damon W."/>
            <person name="Desjardin D."/>
            <person name="Finy P."/>
            <person name="Geml J."/>
            <person name="Haridas S."/>
            <person name="Hughes K."/>
            <person name="Justo A."/>
            <person name="Karasinski D."/>
            <person name="Kautmanova I."/>
            <person name="Kiss B."/>
            <person name="Kocsube S."/>
            <person name="Kotiranta H."/>
            <person name="LaButti K.M."/>
            <person name="Lechner B.E."/>
            <person name="Liimatainen K."/>
            <person name="Lipzen A."/>
            <person name="Lukacs Z."/>
            <person name="Mihaltcheva S."/>
            <person name="Morgado L.N."/>
            <person name="Niskanen T."/>
            <person name="Noordeloos M.E."/>
            <person name="Ohm R.A."/>
            <person name="Ortiz-Santana B."/>
            <person name="Ovrebo C."/>
            <person name="Racz N."/>
            <person name="Riley R."/>
            <person name="Savchenko A."/>
            <person name="Shiryaev A."/>
            <person name="Soop K."/>
            <person name="Spirin V."/>
            <person name="Szebenyi C."/>
            <person name="Tomsovsky M."/>
            <person name="Tulloss R.E."/>
            <person name="Uehling J."/>
            <person name="Grigoriev I.V."/>
            <person name="Vagvolgyi C."/>
            <person name="Papp T."/>
            <person name="Martin F.M."/>
            <person name="Miettinen O."/>
            <person name="Hibbett D.S."/>
            <person name="Nagy L.G."/>
        </authorList>
    </citation>
    <scope>NUCLEOTIDE SEQUENCE [LARGE SCALE GENOMIC DNA]</scope>
    <source>
        <strain evidence="1 2">FP101781</strain>
    </source>
</reference>
<dbReference type="OrthoDB" id="823504at2759"/>
<organism evidence="1 2">
    <name type="scientific">Coprinellus micaceus</name>
    <name type="common">Glistening ink-cap mushroom</name>
    <name type="synonym">Coprinus micaceus</name>
    <dbReference type="NCBI Taxonomy" id="71717"/>
    <lineage>
        <taxon>Eukaryota</taxon>
        <taxon>Fungi</taxon>
        <taxon>Dikarya</taxon>
        <taxon>Basidiomycota</taxon>
        <taxon>Agaricomycotina</taxon>
        <taxon>Agaricomycetes</taxon>
        <taxon>Agaricomycetidae</taxon>
        <taxon>Agaricales</taxon>
        <taxon>Agaricineae</taxon>
        <taxon>Psathyrellaceae</taxon>
        <taxon>Coprinellus</taxon>
    </lineage>
</organism>
<keyword evidence="2" id="KW-1185">Reference proteome</keyword>
<dbReference type="Gene3D" id="1.10.640.10">
    <property type="entry name" value="Haem peroxidase domain superfamily, animal type"/>
    <property type="match status" value="1"/>
</dbReference>
<dbReference type="InterPro" id="IPR037120">
    <property type="entry name" value="Haem_peroxidase_sf_animal"/>
</dbReference>
<dbReference type="GO" id="GO:0004601">
    <property type="term" value="F:peroxidase activity"/>
    <property type="evidence" value="ECO:0007669"/>
    <property type="project" value="InterPro"/>
</dbReference>
<gene>
    <name evidence="1" type="ORF">FA13DRAFT_1598425</name>
</gene>
<protein>
    <submittedName>
        <fullName evidence="1">Uncharacterized protein</fullName>
    </submittedName>
</protein>
<dbReference type="GO" id="GO:0020037">
    <property type="term" value="F:heme binding"/>
    <property type="evidence" value="ECO:0007669"/>
    <property type="project" value="InterPro"/>
</dbReference>
<evidence type="ECO:0000313" key="1">
    <source>
        <dbReference type="EMBL" id="TEB05090.1"/>
    </source>
</evidence>
<dbReference type="AlphaFoldDB" id="A0A4Y7R8X6"/>
<name>A0A4Y7R8X6_COPMI</name>
<dbReference type="GO" id="GO:0006979">
    <property type="term" value="P:response to oxidative stress"/>
    <property type="evidence" value="ECO:0007669"/>
    <property type="project" value="InterPro"/>
</dbReference>
<feature type="non-terminal residue" evidence="1">
    <location>
        <position position="52"/>
    </location>
</feature>
<feature type="non-terminal residue" evidence="1">
    <location>
        <position position="1"/>
    </location>
</feature>
<dbReference type="InterPro" id="IPR010255">
    <property type="entry name" value="Haem_peroxidase_sf"/>
</dbReference>
<comment type="caution">
    <text evidence="1">The sequence shown here is derived from an EMBL/GenBank/DDBJ whole genome shotgun (WGS) entry which is preliminary data.</text>
</comment>
<dbReference type="SUPFAM" id="SSF48113">
    <property type="entry name" value="Heme-dependent peroxidases"/>
    <property type="match status" value="1"/>
</dbReference>
<sequence length="52" mass="5712">RAGRPYARSVPSKHCLPKAALPDPGLVFDTLLLREKFEEHPGGISSLFFAFA</sequence>
<evidence type="ECO:0000313" key="2">
    <source>
        <dbReference type="Proteomes" id="UP000298030"/>
    </source>
</evidence>